<evidence type="ECO:0000313" key="6">
    <source>
        <dbReference type="Proteomes" id="UP001183604"/>
    </source>
</evidence>
<dbReference type="Proteomes" id="UP001183604">
    <property type="component" value="Unassembled WGS sequence"/>
</dbReference>
<reference evidence="4 6" key="2">
    <citation type="submission" date="2023-07" db="EMBL/GenBank/DDBJ databases">
        <title>Sequencing the genomes of 1000 actinobacteria strains.</title>
        <authorList>
            <person name="Klenk H.-P."/>
        </authorList>
    </citation>
    <scope>NUCLEOTIDE SEQUENCE [LARGE SCALE GENOMIC DNA]</scope>
    <source>
        <strain evidence="4 6">DSM 44724</strain>
    </source>
</reference>
<keyword evidence="6" id="KW-1185">Reference proteome</keyword>
<proteinExistence type="predicted"/>
<evidence type="ECO:0000313" key="5">
    <source>
        <dbReference type="Proteomes" id="UP001145799"/>
    </source>
</evidence>
<evidence type="ECO:0000259" key="2">
    <source>
        <dbReference type="Pfam" id="PF13700"/>
    </source>
</evidence>
<feature type="compositionally biased region" description="Basic and acidic residues" evidence="1">
    <location>
        <begin position="636"/>
        <end position="645"/>
    </location>
</feature>
<dbReference type="EMBL" id="JAPZVQ010000012">
    <property type="protein sequence ID" value="MDA1386965.1"/>
    <property type="molecule type" value="Genomic_DNA"/>
</dbReference>
<organism evidence="3 5">
    <name type="scientific">Glycomyces lechevalierae</name>
    <dbReference type="NCBI Taxonomy" id="256034"/>
    <lineage>
        <taxon>Bacteria</taxon>
        <taxon>Bacillati</taxon>
        <taxon>Actinomycetota</taxon>
        <taxon>Actinomycetes</taxon>
        <taxon>Glycomycetales</taxon>
        <taxon>Glycomycetaceae</taxon>
        <taxon>Glycomyces</taxon>
    </lineage>
</organism>
<evidence type="ECO:0000313" key="3">
    <source>
        <dbReference type="EMBL" id="MDA1386965.1"/>
    </source>
</evidence>
<dbReference type="EMBL" id="JAVDYD010000001">
    <property type="protein sequence ID" value="MDR7341561.1"/>
    <property type="molecule type" value="Genomic_DNA"/>
</dbReference>
<dbReference type="Proteomes" id="UP001145799">
    <property type="component" value="Unassembled WGS sequence"/>
</dbReference>
<accession>A0A9X3PKK9</accession>
<dbReference type="Pfam" id="PF13700">
    <property type="entry name" value="DUF4158"/>
    <property type="match status" value="1"/>
</dbReference>
<name>A0A9X3PKK9_9ACTN</name>
<sequence>MSTIDAFTEAELEQLRRFPSINRAELIKHFTLTAADGQFLSRFRGQTNKLGAAVQLCTLPWLGFVPDDITTAPREAVARLSETLVIGISELGEYGDRAQTRTEHLRQIATYTNWRTLDTKGWKDLDEFLFARAMEHDSAKLLFKLGCEYLASVKTIRPGVTSLLHRVATAREAAEAETWTRVADLVTPQRAAELDSLLEVDEELKSTRLFWLSNPPTQASVQGVKTELDKLAFLRGLDAHELDLSVLPAERRRFLALRGRKPTGQQLQRREAERRYPIMLTVLSQFAIDVLDEVVSLFDQAVSGRESFARTKMNEALAERAKAGEGRQALLDELLAVLLDTDIADDEVGVYIRGEIGMERLREAHAARQARLPRDHGHLSMMDASLSYVRQFAPKVLAAVGFAAGVDAVEPLVKATAILAELYATGARKVPADAPADFVPVKWRGYLDAAAKAGDQTGYRRYWELCVLLALRDALRSGDVFVPGSRRYADPASFLLTTEAWEPLRTGFCLTTGKSPRPGRGDRGGRGRAPHRPGRPRTAPGRRRRPRAGAPGRQRRARDPASGGRVRARGGRRPPIADRSAPSADLPGRPASRDRRQDPLPRRPHPRRRESRPLTRAQAQPHLRAARRGDQYGPGDDGRLLRRLL</sequence>
<feature type="region of interest" description="Disordered" evidence="1">
    <location>
        <begin position="507"/>
        <end position="645"/>
    </location>
</feature>
<dbReference type="InterPro" id="IPR025296">
    <property type="entry name" value="DUF4158"/>
</dbReference>
<feature type="compositionally biased region" description="Basic and acidic residues" evidence="1">
    <location>
        <begin position="591"/>
        <end position="601"/>
    </location>
</feature>
<feature type="domain" description="DUF4158" evidence="2">
    <location>
        <begin position="7"/>
        <end position="169"/>
    </location>
</feature>
<protein>
    <submittedName>
        <fullName evidence="3">DUF4158 domain-containing protein</fullName>
    </submittedName>
</protein>
<reference evidence="3" key="1">
    <citation type="submission" date="2022-12" db="EMBL/GenBank/DDBJ databases">
        <title>Gycomyces niveus sp.nov., a novel actinomycete isolated from soil in Shouguang.</title>
        <authorList>
            <person name="Yang X."/>
        </authorList>
    </citation>
    <scope>NUCLEOTIDE SEQUENCE</scope>
    <source>
        <strain evidence="3">DSM 44724</strain>
    </source>
</reference>
<evidence type="ECO:0000313" key="4">
    <source>
        <dbReference type="EMBL" id="MDR7341561.1"/>
    </source>
</evidence>
<evidence type="ECO:0000256" key="1">
    <source>
        <dbReference type="SAM" id="MobiDB-lite"/>
    </source>
</evidence>
<gene>
    <name evidence="4" type="ORF">J2S69_005280</name>
    <name evidence="3" type="ORF">O2L01_18350</name>
</gene>
<dbReference type="AlphaFoldDB" id="A0A9X3PKK9"/>
<feature type="compositionally biased region" description="Basic residues" evidence="1">
    <location>
        <begin position="526"/>
        <end position="547"/>
    </location>
</feature>
<comment type="caution">
    <text evidence="3">The sequence shown here is derived from an EMBL/GenBank/DDBJ whole genome shotgun (WGS) entry which is preliminary data.</text>
</comment>